<dbReference type="KEGG" id="vg:55008446"/>
<evidence type="ECO:0000259" key="3">
    <source>
        <dbReference type="SMART" id="SM00482"/>
    </source>
</evidence>
<dbReference type="Gene3D" id="3.30.70.370">
    <property type="match status" value="1"/>
</dbReference>
<dbReference type="Proteomes" id="UP000275451">
    <property type="component" value="Genome"/>
</dbReference>
<dbReference type="InterPro" id="IPR001098">
    <property type="entry name" value="DNA-dir_DNA_pol_A_palm_dom"/>
</dbReference>
<dbReference type="EMBL" id="MK095193">
    <property type="protein sequence ID" value="AZF94071.1"/>
    <property type="molecule type" value="Genomic_DNA"/>
</dbReference>
<sequence>MYKIIHIDLETENHPWYGQVASPFCPENYIVAPGWRIDTVDDAGTVHTGTVHDRYFHSKEEADAGADWFDMVADPAVMIITAHNAQFEIKWWLSKYRKVFEDFIKRGGRVACTAMAQYLISHQQELYPSLDETAVQYGGTHKVDGVKILWEQGALTSEIDKALLLEYLSGPSGDIENTAISFYGQQAKLAEQGMTTMYWERCDALMAFAYCEWFGLYVDREVAEKNRQAQEAEIAALQKELYKLLPDDLPAELEFNWGSDYHMSALVYGGPVKYRHKVPYDPVQYVKSDFYKLTDGTLVDTDDWNPDEYDTRMVQEGLDRERYKSGKNKGQVKVFREDTDEIKLKWEDTSVILPGLVNLQSLPAGIKERYVGKRAEFMGARTLCDGITPVRSTSTEALKGLKNFVPEVGLMVKLASLEKDTGTYYLREELDADGNVKKVKGMMQYIGPDSIVHHSLNVTATVTTRLSSCDPNLQNLPRDGTSNVKEMFTSRFGSDGRIVEVDYSALEVVMLCAMTKDMDLLALLQADTDMHCYRLAYRLGEPYEDVKRICDDEEHPRHREYKQMRTDIKPLSFADQYGATAGGLAFNTGCSIEFAEEFQANETRMFPVSRGFRRVIIDEVERTGALPGGIHREMSDTGTWQVYRRGYYQAPSTTRYSFRQHKQWDKESRQEVMKYKATQMANYPFQGEAGFMMSTSMGRICRWLIHNNWFGGNVCLINNVHDAVYGCCKDDEYARVFAKGAKEIMENAPRYMTALWPEYDMAEVPFPAAAECGPNMQHKSHMELNEDYPDWVKRPVLI</sequence>
<dbReference type="Pfam" id="PF00476">
    <property type="entry name" value="DNA_pol_A"/>
    <property type="match status" value="1"/>
</dbReference>
<dbReference type="GO" id="GO:0006261">
    <property type="term" value="P:DNA-templated DNA replication"/>
    <property type="evidence" value="ECO:0007669"/>
    <property type="project" value="InterPro"/>
</dbReference>
<proteinExistence type="predicted"/>
<evidence type="ECO:0000313" key="5">
    <source>
        <dbReference type="Proteomes" id="UP000275451"/>
    </source>
</evidence>
<dbReference type="PRINTS" id="PR00868">
    <property type="entry name" value="DNAPOLI"/>
</dbReference>
<keyword evidence="5" id="KW-1185">Reference proteome</keyword>
<evidence type="ECO:0000256" key="2">
    <source>
        <dbReference type="ARBA" id="ARBA00023109"/>
    </source>
</evidence>
<accession>A0A3G8FH09</accession>
<evidence type="ECO:0000256" key="1">
    <source>
        <dbReference type="ARBA" id="ARBA00022705"/>
    </source>
</evidence>
<dbReference type="SMART" id="SM00482">
    <property type="entry name" value="POLAc"/>
    <property type="match status" value="1"/>
</dbReference>
<dbReference type="GeneID" id="55008446"/>
<reference evidence="4 5" key="1">
    <citation type="submission" date="2018-10" db="EMBL/GenBank/DDBJ databases">
        <title>A novel 6-phage cocktail reduces Pectobacterium atrosepticum soft rot infection in potato tubers under simulated storage conditions.</title>
        <authorList>
            <person name="Carstens A.B."/>
        </authorList>
    </citation>
    <scope>NUCLEOTIDE SEQUENCE [LARGE SCALE GENOMIC DNA]</scope>
</reference>
<feature type="domain" description="DNA-directed DNA polymerase family A palm" evidence="3">
    <location>
        <begin position="481"/>
        <end position="731"/>
    </location>
</feature>
<dbReference type="RefSeq" id="YP_009817130.1">
    <property type="nucleotide sequence ID" value="NC_048116.1"/>
</dbReference>
<keyword evidence="2" id="KW-1194">Viral DNA replication</keyword>
<keyword evidence="1" id="KW-0235">DNA replication</keyword>
<dbReference type="PANTHER" id="PTHR10133">
    <property type="entry name" value="DNA POLYMERASE I"/>
    <property type="match status" value="1"/>
</dbReference>
<dbReference type="GO" id="GO:0039693">
    <property type="term" value="P:viral DNA genome replication"/>
    <property type="evidence" value="ECO:0007669"/>
    <property type="project" value="UniProtKB-KW"/>
</dbReference>
<name>A0A3G8FH09_9CAUD</name>
<organism evidence="4 5">
    <name type="scientific">Pectobacterium phage Clickz</name>
    <dbReference type="NCBI Taxonomy" id="2489618"/>
    <lineage>
        <taxon>Viruses</taxon>
        <taxon>Duplodnaviria</taxon>
        <taxon>Heunggongvirae</taxon>
        <taxon>Uroviricota</taxon>
        <taxon>Caudoviricetes</taxon>
        <taxon>Autographivirales</taxon>
        <taxon>Autoscriptoviridae</taxon>
        <taxon>Corkvirinae</taxon>
        <taxon>Phimunavirus</taxon>
        <taxon>Phimunavirus Clickz</taxon>
    </lineage>
</organism>
<dbReference type="Gene3D" id="1.10.150.20">
    <property type="entry name" value="5' to 3' exonuclease, C-terminal subdomain"/>
    <property type="match status" value="1"/>
</dbReference>
<dbReference type="InterPro" id="IPR043502">
    <property type="entry name" value="DNA/RNA_pol_sf"/>
</dbReference>
<dbReference type="PANTHER" id="PTHR10133:SF27">
    <property type="entry name" value="DNA POLYMERASE NU"/>
    <property type="match status" value="1"/>
</dbReference>
<dbReference type="GO" id="GO:0003677">
    <property type="term" value="F:DNA binding"/>
    <property type="evidence" value="ECO:0007669"/>
    <property type="project" value="InterPro"/>
</dbReference>
<dbReference type="SUPFAM" id="SSF56672">
    <property type="entry name" value="DNA/RNA polymerases"/>
    <property type="match status" value="1"/>
</dbReference>
<protein>
    <recommendedName>
        <fullName evidence="3">DNA-directed DNA polymerase family A palm domain-containing protein</fullName>
    </recommendedName>
</protein>
<dbReference type="GO" id="GO:0006302">
    <property type="term" value="P:double-strand break repair"/>
    <property type="evidence" value="ECO:0007669"/>
    <property type="project" value="TreeGrafter"/>
</dbReference>
<evidence type="ECO:0000313" key="4">
    <source>
        <dbReference type="EMBL" id="AZF94071.1"/>
    </source>
</evidence>
<dbReference type="InterPro" id="IPR002298">
    <property type="entry name" value="DNA_polymerase_A"/>
</dbReference>
<dbReference type="GO" id="GO:0003887">
    <property type="term" value="F:DNA-directed DNA polymerase activity"/>
    <property type="evidence" value="ECO:0007669"/>
    <property type="project" value="InterPro"/>
</dbReference>